<dbReference type="SMART" id="SM00414">
    <property type="entry name" value="H2A"/>
    <property type="match status" value="1"/>
</dbReference>
<dbReference type="AlphaFoldDB" id="A0A7R8WNQ1"/>
<keyword evidence="6 9" id="KW-0238">DNA-binding</keyword>
<dbReference type="GO" id="GO:0000786">
    <property type="term" value="C:nucleosome"/>
    <property type="evidence" value="ECO:0007669"/>
    <property type="project" value="UniProtKB-KW"/>
</dbReference>
<dbReference type="InterPro" id="IPR032458">
    <property type="entry name" value="Histone_H2A_CS"/>
</dbReference>
<evidence type="ECO:0000256" key="7">
    <source>
        <dbReference type="ARBA" id="ARBA00023242"/>
    </source>
</evidence>
<dbReference type="CDD" id="cd00074">
    <property type="entry name" value="HFD_H2A"/>
    <property type="match status" value="1"/>
</dbReference>
<organism evidence="11">
    <name type="scientific">Cyprideis torosa</name>
    <dbReference type="NCBI Taxonomy" id="163714"/>
    <lineage>
        <taxon>Eukaryota</taxon>
        <taxon>Metazoa</taxon>
        <taxon>Ecdysozoa</taxon>
        <taxon>Arthropoda</taxon>
        <taxon>Crustacea</taxon>
        <taxon>Oligostraca</taxon>
        <taxon>Ostracoda</taxon>
        <taxon>Podocopa</taxon>
        <taxon>Podocopida</taxon>
        <taxon>Cytherocopina</taxon>
        <taxon>Cytheroidea</taxon>
        <taxon>Cytherideidae</taxon>
        <taxon>Cyprideis</taxon>
    </lineage>
</organism>
<feature type="domain" description="Core Histone H2A/H2B/H3" evidence="10">
    <location>
        <begin position="15"/>
        <end position="92"/>
    </location>
</feature>
<sequence>MAPVPSKLPVRPGFNRKRRSKSSRAGLVFPVSRFRRALKAKTTSRQRVGELASVYAASVMEYLTAEVLDICGQTAKQLHQKRLTPRHVRMTINGDLDFDEVRSPRPRPSLLPPTSA</sequence>
<dbReference type="InterPro" id="IPR007125">
    <property type="entry name" value="H2A/H2B/H3"/>
</dbReference>
<dbReference type="GO" id="GO:0005634">
    <property type="term" value="C:nucleus"/>
    <property type="evidence" value="ECO:0007669"/>
    <property type="project" value="UniProtKB-SubCell"/>
</dbReference>
<evidence type="ECO:0000256" key="4">
    <source>
        <dbReference type="ARBA" id="ARBA00022454"/>
    </source>
</evidence>
<keyword evidence="4 9" id="KW-0158">Chromosome</keyword>
<reference evidence="11" key="1">
    <citation type="submission" date="2020-11" db="EMBL/GenBank/DDBJ databases">
        <authorList>
            <person name="Tran Van P."/>
        </authorList>
    </citation>
    <scope>NUCLEOTIDE SEQUENCE</scope>
</reference>
<dbReference type="GO" id="GO:0046982">
    <property type="term" value="F:protein heterodimerization activity"/>
    <property type="evidence" value="ECO:0007669"/>
    <property type="project" value="InterPro"/>
</dbReference>
<evidence type="ECO:0000313" key="11">
    <source>
        <dbReference type="EMBL" id="CAD7234322.1"/>
    </source>
</evidence>
<comment type="subcellular location">
    <subcellularLocation>
        <location evidence="2">Chromosome</location>
    </subcellularLocation>
    <subcellularLocation>
        <location evidence="1 9">Nucleus</location>
    </subcellularLocation>
</comment>
<name>A0A7R8WNQ1_9CRUS</name>
<dbReference type="GO" id="GO:0003677">
    <property type="term" value="F:DNA binding"/>
    <property type="evidence" value="ECO:0007669"/>
    <property type="project" value="UniProtKB-KW"/>
</dbReference>
<keyword evidence="5" id="KW-1017">Isopeptide bond</keyword>
<dbReference type="PROSITE" id="PS00046">
    <property type="entry name" value="HISTONE_H2A"/>
    <property type="match status" value="1"/>
</dbReference>
<evidence type="ECO:0000256" key="6">
    <source>
        <dbReference type="ARBA" id="ARBA00023125"/>
    </source>
</evidence>
<dbReference type="EMBL" id="OB668360">
    <property type="protein sequence ID" value="CAD7234322.1"/>
    <property type="molecule type" value="Genomic_DNA"/>
</dbReference>
<evidence type="ECO:0000256" key="8">
    <source>
        <dbReference type="ARBA" id="ARBA00023269"/>
    </source>
</evidence>
<dbReference type="PANTHER" id="PTHR23430">
    <property type="entry name" value="HISTONE H2A"/>
    <property type="match status" value="1"/>
</dbReference>
<dbReference type="Gene3D" id="1.10.20.10">
    <property type="entry name" value="Histone, subunit A"/>
    <property type="match status" value="1"/>
</dbReference>
<dbReference type="GO" id="GO:0030527">
    <property type="term" value="F:structural constituent of chromatin"/>
    <property type="evidence" value="ECO:0007669"/>
    <property type="project" value="InterPro"/>
</dbReference>
<protein>
    <recommendedName>
        <fullName evidence="9">Histone H2A</fullName>
    </recommendedName>
</protein>
<evidence type="ECO:0000259" key="10">
    <source>
        <dbReference type="Pfam" id="PF00125"/>
    </source>
</evidence>
<dbReference type="InterPro" id="IPR002119">
    <property type="entry name" value="Histone_H2A"/>
</dbReference>
<comment type="similarity">
    <text evidence="3 9">Belongs to the histone H2A family.</text>
</comment>
<evidence type="ECO:0000256" key="3">
    <source>
        <dbReference type="ARBA" id="ARBA00010691"/>
    </source>
</evidence>
<evidence type="ECO:0000256" key="5">
    <source>
        <dbReference type="ARBA" id="ARBA00022499"/>
    </source>
</evidence>
<accession>A0A7R8WNQ1</accession>
<proteinExistence type="inferred from homology"/>
<dbReference type="Pfam" id="PF00125">
    <property type="entry name" value="Histone"/>
    <property type="match status" value="1"/>
</dbReference>
<dbReference type="SUPFAM" id="SSF47113">
    <property type="entry name" value="Histone-fold"/>
    <property type="match status" value="1"/>
</dbReference>
<keyword evidence="8 9" id="KW-0544">Nucleosome core</keyword>
<gene>
    <name evidence="11" type="ORF">CTOB1V02_LOCUS12138</name>
</gene>
<evidence type="ECO:0000256" key="9">
    <source>
        <dbReference type="RuleBase" id="RU003767"/>
    </source>
</evidence>
<dbReference type="InterPro" id="IPR009072">
    <property type="entry name" value="Histone-fold"/>
</dbReference>
<dbReference type="PRINTS" id="PR00620">
    <property type="entry name" value="HISTONEH2A"/>
</dbReference>
<comment type="subunit">
    <text evidence="9">The nucleosome is a histone octamer containing two molecules each of H2A, H2B, H3 and H4 assembled in one H3-H4 heterotetramer and two H2A-H2B heterodimers. The octamer wraps approximately 147 bp of DNA.</text>
</comment>
<keyword evidence="7 9" id="KW-0539">Nucleus</keyword>
<evidence type="ECO:0000256" key="2">
    <source>
        <dbReference type="ARBA" id="ARBA00004286"/>
    </source>
</evidence>
<dbReference type="OrthoDB" id="9421954at2759"/>
<evidence type="ECO:0000256" key="1">
    <source>
        <dbReference type="ARBA" id="ARBA00004123"/>
    </source>
</evidence>